<dbReference type="RefSeq" id="XP_011133590.1">
    <property type="nucleotide sequence ID" value="XM_011135288.1"/>
</dbReference>
<organism evidence="2 3">
    <name type="scientific">Gregarina niphandrodes</name>
    <name type="common">Septate eugregarine</name>
    <dbReference type="NCBI Taxonomy" id="110365"/>
    <lineage>
        <taxon>Eukaryota</taxon>
        <taxon>Sar</taxon>
        <taxon>Alveolata</taxon>
        <taxon>Apicomplexa</taxon>
        <taxon>Conoidasida</taxon>
        <taxon>Gregarinasina</taxon>
        <taxon>Eugregarinorida</taxon>
        <taxon>Gregarinidae</taxon>
        <taxon>Gregarina</taxon>
    </lineage>
</organism>
<dbReference type="EMBL" id="AFNH02001400">
    <property type="protein sequence ID" value="EZG43149.1"/>
    <property type="molecule type" value="Genomic_DNA"/>
</dbReference>
<gene>
    <name evidence="2" type="ORF">GNI_184810</name>
</gene>
<feature type="region of interest" description="Disordered" evidence="1">
    <location>
        <begin position="420"/>
        <end position="442"/>
    </location>
</feature>
<dbReference type="VEuPathDB" id="CryptoDB:GNI_184810"/>
<keyword evidence="3" id="KW-1185">Reference proteome</keyword>
<evidence type="ECO:0000313" key="2">
    <source>
        <dbReference type="EMBL" id="EZG43149.1"/>
    </source>
</evidence>
<evidence type="ECO:0000256" key="1">
    <source>
        <dbReference type="SAM" id="MobiDB-lite"/>
    </source>
</evidence>
<comment type="caution">
    <text evidence="2">The sequence shown here is derived from an EMBL/GenBank/DDBJ whole genome shotgun (WGS) entry which is preliminary data.</text>
</comment>
<dbReference type="GeneID" id="22916162"/>
<protein>
    <submittedName>
        <fullName evidence="2">Uncharacterized protein</fullName>
    </submittedName>
</protein>
<dbReference type="AlphaFoldDB" id="A0A023AWQ4"/>
<sequence length="621" mass="67630">MLAYESGTLRVAQAASDITGRLRSMESLERWGGVQAKKNGGLRSCLVWVPVRKECNSAMLSLADLRVFDFGPGLTHALEAQVLELLRGARWTLGGKYFVSSDEAVLTYLSNCQLRVALSKTHLRHTHSWKQAKRRTQMYFQQLRLDAALRSAVAEHGSREKVVAAIFASELDRVVAVAKFNGAEFHDDQEADGHGDVQPQVQTPREFDGEEFRRRIVSHVLQFAPVSAKGLVAEAEASQAAVEAFIKAEAKAAKAAAKAARKAATKGCGKAGFGNGLDDESVRRLLRFDTVQNTLPLYAIDALEAQALNILTAAGLGWSLSDGAGMYVGEDVRSGHRPRFSLVIPDNCRKRIPHHIEAALITQAFFDRLRLRRVYSCLIQNAVDQELRRVCQHPLQLIDPDDHFDEPAANFNEPAANLHESTARLESDSGGADPGFLWSTPLPNTGEDLDSEVFGSSGLLWGSDVGDTKADPKVETQVKPKILVPDEDMDEDVDRDMDEELAALDREEVVFEKGLEVGAQFAGTAWVPDTPRVETPVGLGLEVPGSSPAVAGSDSSSAEAIEMPLDTDEELVALEVNGRRRPRDNATDALLGAVVKRLAAAQAQRPSQAACRLTTLWEADV</sequence>
<reference evidence="2" key="1">
    <citation type="submission" date="2013-12" db="EMBL/GenBank/DDBJ databases">
        <authorList>
            <person name="Omoto C.K."/>
            <person name="Sibley D."/>
            <person name="Venepally P."/>
            <person name="Hadjithomas M."/>
            <person name="Karamycheva S."/>
            <person name="Brunk B."/>
            <person name="Roos D."/>
            <person name="Caler E."/>
            <person name="Lorenzi H."/>
        </authorList>
    </citation>
    <scope>NUCLEOTIDE SEQUENCE</scope>
</reference>
<name>A0A023AWQ4_GRENI</name>
<accession>A0A023AWQ4</accession>
<dbReference type="Proteomes" id="UP000019763">
    <property type="component" value="Unassembled WGS sequence"/>
</dbReference>
<proteinExistence type="predicted"/>
<evidence type="ECO:0000313" key="3">
    <source>
        <dbReference type="Proteomes" id="UP000019763"/>
    </source>
</evidence>